<name>A0A0E9QPX0_ANGAN</name>
<reference evidence="1" key="1">
    <citation type="submission" date="2014-11" db="EMBL/GenBank/DDBJ databases">
        <authorList>
            <person name="Amaro Gonzalez C."/>
        </authorList>
    </citation>
    <scope>NUCLEOTIDE SEQUENCE</scope>
</reference>
<sequence>MYTYFQVIADKSPCDLFLNQGSDGQWSSFTKLFLNYSFFCSYEKTNMGFMTHVQTLCFCAYPWCVR</sequence>
<accession>A0A0E9QPX0</accession>
<protein>
    <submittedName>
        <fullName evidence="1">Uncharacterized protein</fullName>
    </submittedName>
</protein>
<evidence type="ECO:0000313" key="1">
    <source>
        <dbReference type="EMBL" id="JAH18986.1"/>
    </source>
</evidence>
<dbReference type="EMBL" id="GBXM01089591">
    <property type="protein sequence ID" value="JAH18986.1"/>
    <property type="molecule type" value="Transcribed_RNA"/>
</dbReference>
<dbReference type="AlphaFoldDB" id="A0A0E9QPX0"/>
<reference evidence="1" key="2">
    <citation type="journal article" date="2015" name="Fish Shellfish Immunol.">
        <title>Early steps in the European eel (Anguilla anguilla)-Vibrio vulnificus interaction in the gills: Role of the RtxA13 toxin.</title>
        <authorList>
            <person name="Callol A."/>
            <person name="Pajuelo D."/>
            <person name="Ebbesson L."/>
            <person name="Teles M."/>
            <person name="MacKenzie S."/>
            <person name="Amaro C."/>
        </authorList>
    </citation>
    <scope>NUCLEOTIDE SEQUENCE</scope>
</reference>
<proteinExistence type="predicted"/>
<organism evidence="1">
    <name type="scientific">Anguilla anguilla</name>
    <name type="common">European freshwater eel</name>
    <name type="synonym">Muraena anguilla</name>
    <dbReference type="NCBI Taxonomy" id="7936"/>
    <lineage>
        <taxon>Eukaryota</taxon>
        <taxon>Metazoa</taxon>
        <taxon>Chordata</taxon>
        <taxon>Craniata</taxon>
        <taxon>Vertebrata</taxon>
        <taxon>Euteleostomi</taxon>
        <taxon>Actinopterygii</taxon>
        <taxon>Neopterygii</taxon>
        <taxon>Teleostei</taxon>
        <taxon>Anguilliformes</taxon>
        <taxon>Anguillidae</taxon>
        <taxon>Anguilla</taxon>
    </lineage>
</organism>